<dbReference type="OrthoDB" id="9785602at2"/>
<dbReference type="Pfam" id="PF13302">
    <property type="entry name" value="Acetyltransf_3"/>
    <property type="match status" value="1"/>
</dbReference>
<proteinExistence type="predicted"/>
<dbReference type="InterPro" id="IPR016181">
    <property type="entry name" value="Acyl_CoA_acyltransferase"/>
</dbReference>
<gene>
    <name evidence="2" type="ORF">DWX94_12515</name>
</gene>
<organism evidence="2 3">
    <name type="scientific">Coprococcus eutactus</name>
    <dbReference type="NCBI Taxonomy" id="33043"/>
    <lineage>
        <taxon>Bacteria</taxon>
        <taxon>Bacillati</taxon>
        <taxon>Bacillota</taxon>
        <taxon>Clostridia</taxon>
        <taxon>Lachnospirales</taxon>
        <taxon>Lachnospiraceae</taxon>
        <taxon>Coprococcus</taxon>
    </lineage>
</organism>
<dbReference type="PANTHER" id="PTHR43792">
    <property type="entry name" value="GNAT FAMILY, PUTATIVE (AFU_ORTHOLOGUE AFUA_3G00765)-RELATED-RELATED"/>
    <property type="match status" value="1"/>
</dbReference>
<reference evidence="2 3" key="1">
    <citation type="submission" date="2018-08" db="EMBL/GenBank/DDBJ databases">
        <title>A genome reference for cultivated species of the human gut microbiota.</title>
        <authorList>
            <person name="Zou Y."/>
            <person name="Xue W."/>
            <person name="Luo G."/>
        </authorList>
    </citation>
    <scope>NUCLEOTIDE SEQUENCE [LARGE SCALE GENOMIC DNA]</scope>
    <source>
        <strain evidence="2 3">AF22-21</strain>
    </source>
</reference>
<dbReference type="PROSITE" id="PS51186">
    <property type="entry name" value="GNAT"/>
    <property type="match status" value="1"/>
</dbReference>
<dbReference type="SUPFAM" id="SSF55729">
    <property type="entry name" value="Acyl-CoA N-acyltransferases (Nat)"/>
    <property type="match status" value="1"/>
</dbReference>
<dbReference type="GO" id="GO:0016747">
    <property type="term" value="F:acyltransferase activity, transferring groups other than amino-acyl groups"/>
    <property type="evidence" value="ECO:0007669"/>
    <property type="project" value="InterPro"/>
</dbReference>
<protein>
    <submittedName>
        <fullName evidence="2">N-acetyltransferase</fullName>
    </submittedName>
</protein>
<dbReference type="Gene3D" id="3.40.630.30">
    <property type="match status" value="1"/>
</dbReference>
<evidence type="ECO:0000313" key="2">
    <source>
        <dbReference type="EMBL" id="RGS37169.1"/>
    </source>
</evidence>
<dbReference type="InterPro" id="IPR051531">
    <property type="entry name" value="N-acetyltransferase"/>
</dbReference>
<keyword evidence="2" id="KW-0808">Transferase</keyword>
<dbReference type="EMBL" id="QRVK01000047">
    <property type="protein sequence ID" value="RGS37169.1"/>
    <property type="molecule type" value="Genomic_DNA"/>
</dbReference>
<evidence type="ECO:0000259" key="1">
    <source>
        <dbReference type="PROSITE" id="PS51186"/>
    </source>
</evidence>
<sequence>MEHKGTIRIETDRLVLKRHVLDDAEIMFKNWVTEKDVTKFLSWQPHKNVDETKQLLIDWIESYDKQDFYFWTIELKDSHELVGDISVVSLDEATESVELGYGIGSRWWGKGITAEAGRALVKFFFEEVKVKRVYAKYAAGNPNSGSVMQKMGMKKEGIIRQSGTCNQGIVDEVYYSILRNEYFSNDN</sequence>
<name>A0A3R5ZZ17_9FIRM</name>
<feature type="domain" description="N-acetyltransferase" evidence="1">
    <location>
        <begin position="26"/>
        <end position="180"/>
    </location>
</feature>
<dbReference type="AlphaFoldDB" id="A0A3R5ZZ17"/>
<evidence type="ECO:0000313" key="3">
    <source>
        <dbReference type="Proteomes" id="UP000283295"/>
    </source>
</evidence>
<dbReference type="InterPro" id="IPR000182">
    <property type="entry name" value="GNAT_dom"/>
</dbReference>
<dbReference type="Proteomes" id="UP000283295">
    <property type="component" value="Unassembled WGS sequence"/>
</dbReference>
<comment type="caution">
    <text evidence="2">The sequence shown here is derived from an EMBL/GenBank/DDBJ whole genome shotgun (WGS) entry which is preliminary data.</text>
</comment>
<accession>A0A3R5ZZ17</accession>